<keyword evidence="2" id="KW-1185">Reference proteome</keyword>
<dbReference type="EMBL" id="CP003923">
    <property type="protein sequence ID" value="AIC94776.1"/>
    <property type="molecule type" value="Genomic_DNA"/>
</dbReference>
<dbReference type="STRING" id="1246626.BleG1_2198"/>
<sequence length="73" mass="8284">MILYTTVPLEQLYPTDQSDYEKQITIPCEAGSLMVEQQGDGDYRIIRLLSSDPHAYLNPAYEPGTILSSTLRY</sequence>
<evidence type="ECO:0000313" key="2">
    <source>
        <dbReference type="Proteomes" id="UP000027142"/>
    </source>
</evidence>
<name>A0A060LU67_9BACI</name>
<dbReference type="Proteomes" id="UP000027142">
    <property type="component" value="Chromosome"/>
</dbReference>
<accession>A0A060LU67</accession>
<reference evidence="1 2" key="1">
    <citation type="journal article" date="2014" name="Gene">
        <title>A comparative genomic analysis of the alkalitolerant soil bacterium Bacillus lehensis G1.</title>
        <authorList>
            <person name="Noor Y.M."/>
            <person name="Samsulrizal N.H."/>
            <person name="Jema'on N.A."/>
            <person name="Low K.O."/>
            <person name="Ramli A.N."/>
            <person name="Alias N.I."/>
            <person name="Damis S.I."/>
            <person name="Fuzi S.F."/>
            <person name="Isa M.N."/>
            <person name="Murad A.M."/>
            <person name="Raih M.F."/>
            <person name="Bakar F.D."/>
            <person name="Najimudin N."/>
            <person name="Mahadi N.M."/>
            <person name="Illias R.M."/>
        </authorList>
    </citation>
    <scope>NUCLEOTIDE SEQUENCE [LARGE SCALE GENOMIC DNA]</scope>
    <source>
        <strain evidence="1 2">G1</strain>
    </source>
</reference>
<protein>
    <submittedName>
        <fullName evidence="1">Uncharacterized protein</fullName>
    </submittedName>
</protein>
<dbReference type="Pfam" id="PF14035">
    <property type="entry name" value="YlzJ"/>
    <property type="match status" value="1"/>
</dbReference>
<dbReference type="PATRIC" id="fig|1246626.3.peg.2196"/>
<dbReference type="InterPro" id="IPR025619">
    <property type="entry name" value="YlzJ"/>
</dbReference>
<dbReference type="OrthoDB" id="1683573at2"/>
<organism evidence="1 2">
    <name type="scientific">Shouchella lehensis G1</name>
    <dbReference type="NCBI Taxonomy" id="1246626"/>
    <lineage>
        <taxon>Bacteria</taxon>
        <taxon>Bacillati</taxon>
        <taxon>Bacillota</taxon>
        <taxon>Bacilli</taxon>
        <taxon>Bacillales</taxon>
        <taxon>Bacillaceae</taxon>
        <taxon>Shouchella</taxon>
    </lineage>
</organism>
<proteinExistence type="predicted"/>
<dbReference type="HOGENOM" id="CLU_189760_1_0_9"/>
<evidence type="ECO:0000313" key="1">
    <source>
        <dbReference type="EMBL" id="AIC94776.1"/>
    </source>
</evidence>
<dbReference type="KEGG" id="ble:BleG1_2198"/>
<gene>
    <name evidence="1" type="ORF">BleG1_2198</name>
</gene>
<dbReference type="RefSeq" id="WP_038480619.1">
    <property type="nucleotide sequence ID" value="NZ_CP003923.1"/>
</dbReference>
<dbReference type="AlphaFoldDB" id="A0A060LU67"/>